<proteinExistence type="predicted"/>
<dbReference type="OrthoDB" id="65842at2"/>
<name>A0A4R4DQJ6_9BACT</name>
<dbReference type="AlphaFoldDB" id="A0A4R4DQJ6"/>
<evidence type="ECO:0008006" key="3">
    <source>
        <dbReference type="Google" id="ProtNLM"/>
    </source>
</evidence>
<sequence>MNQREKDLILSLAQKKISIDDFAREYGVNFLDNKRQILMMLNDAFNSKDSEEVEYSMLLGFHLNAFSPEYAPLLCKLLLADWHYKHEDIVFILQKLKNPNTVDCLYDVIFAKFSYLEYDDSYSLARKAIHALADIDTNEARAMLQRLSNSDIPIIREKAKKQLKY</sequence>
<accession>A0A4R4DQJ6</accession>
<dbReference type="Proteomes" id="UP000295164">
    <property type="component" value="Unassembled WGS sequence"/>
</dbReference>
<evidence type="ECO:0000313" key="1">
    <source>
        <dbReference type="EMBL" id="TCZ64239.1"/>
    </source>
</evidence>
<evidence type="ECO:0000313" key="2">
    <source>
        <dbReference type="Proteomes" id="UP000295164"/>
    </source>
</evidence>
<gene>
    <name evidence="1" type="ORF">E0486_18245</name>
</gene>
<organism evidence="1 2">
    <name type="scientific">Flaviaesturariibacter aridisoli</name>
    <dbReference type="NCBI Taxonomy" id="2545761"/>
    <lineage>
        <taxon>Bacteria</taxon>
        <taxon>Pseudomonadati</taxon>
        <taxon>Bacteroidota</taxon>
        <taxon>Chitinophagia</taxon>
        <taxon>Chitinophagales</taxon>
        <taxon>Chitinophagaceae</taxon>
        <taxon>Flaviaestuariibacter</taxon>
    </lineage>
</organism>
<dbReference type="RefSeq" id="WP_131854452.1">
    <property type="nucleotide sequence ID" value="NZ_SKFH01000065.1"/>
</dbReference>
<dbReference type="EMBL" id="SKFH01000065">
    <property type="protein sequence ID" value="TCZ64239.1"/>
    <property type="molecule type" value="Genomic_DNA"/>
</dbReference>
<keyword evidence="2" id="KW-1185">Reference proteome</keyword>
<protein>
    <recommendedName>
        <fullName evidence="3">HEAT repeat domain-containing protein</fullName>
    </recommendedName>
</protein>
<dbReference type="InterPro" id="IPR016024">
    <property type="entry name" value="ARM-type_fold"/>
</dbReference>
<comment type="caution">
    <text evidence="1">The sequence shown here is derived from an EMBL/GenBank/DDBJ whole genome shotgun (WGS) entry which is preliminary data.</text>
</comment>
<reference evidence="1 2" key="1">
    <citation type="submission" date="2019-03" db="EMBL/GenBank/DDBJ databases">
        <authorList>
            <person name="Kim M.K.M."/>
        </authorList>
    </citation>
    <scope>NUCLEOTIDE SEQUENCE [LARGE SCALE GENOMIC DNA]</scope>
    <source>
        <strain evidence="1 2">17J68-15</strain>
    </source>
</reference>
<dbReference type="SUPFAM" id="SSF48371">
    <property type="entry name" value="ARM repeat"/>
    <property type="match status" value="1"/>
</dbReference>